<dbReference type="Pfam" id="PF00032">
    <property type="entry name" value="Cytochrom_B_C"/>
    <property type="match status" value="1"/>
</dbReference>
<keyword evidence="8 17" id="KW-0479">Metal-binding</keyword>
<evidence type="ECO:0000256" key="9">
    <source>
        <dbReference type="ARBA" id="ARBA00022792"/>
    </source>
</evidence>
<dbReference type="PROSITE" id="PS51002">
    <property type="entry name" value="CYTB_NTER"/>
    <property type="match status" value="1"/>
</dbReference>
<dbReference type="PANTHER" id="PTHR19271:SF16">
    <property type="entry name" value="CYTOCHROME B"/>
    <property type="match status" value="1"/>
</dbReference>
<feature type="transmembrane region" description="Helical" evidence="18">
    <location>
        <begin position="78"/>
        <end position="97"/>
    </location>
</feature>
<evidence type="ECO:0000256" key="15">
    <source>
        <dbReference type="ARBA" id="ARBA00023136"/>
    </source>
</evidence>
<evidence type="ECO:0000256" key="12">
    <source>
        <dbReference type="ARBA" id="ARBA00023004"/>
    </source>
</evidence>
<sequence>MPSPMRKHPLILTNLNSLLVDLPAPLNISTMWNFGSMMALCLVIQIMTGLFLAMHYSPSAMTAFSSVAHISLDVNAGWMIRLIHTNTVTFFFLFIYAHIGRAIYYKSFALHNTWNSGISLLILLMGAAFMGYVLPWGQMSLWALTVITNLLSAIPYLGPSIVQWFWGGFTVDSPTLNRLFVLHFMIPLILAVIFLLHLIFLHETGSTNPLGLNSNTQKIPFHPYHVWKDGVGWLLLLVLMLALCMTYPYSLGDPENFIPANPMVTPIHIKPEWYFLWAYAILRSIPNKLGGVLAMAASLLILFLFPLSIMSRPSLNLIGPLYKTMFWALPPIMLMLTWIGGSPVEPPYIMAGQISASMYFCTMLSLIILARTRP</sequence>
<organism evidence="21">
    <name type="scientific">Diurodrilus subterraneus</name>
    <dbReference type="NCBI Taxonomy" id="1318637"/>
    <lineage>
        <taxon>Eukaryota</taxon>
        <taxon>Metazoa</taxon>
        <taxon>Spiralia</taxon>
        <taxon>Lophotrochozoa</taxon>
        <taxon>Annelida</taxon>
        <taxon>Polychaeta</taxon>
        <taxon>Errantia</taxon>
        <taxon>Eunicida</taxon>
        <taxon>Diurodrilidae</taxon>
        <taxon>Diurodrilus</taxon>
    </lineage>
</organism>
<geneLocation type="mitochondrion" evidence="21"/>
<evidence type="ECO:0000259" key="19">
    <source>
        <dbReference type="PROSITE" id="PS51002"/>
    </source>
</evidence>
<dbReference type="PROSITE" id="PS51003">
    <property type="entry name" value="CYTB_CTER"/>
    <property type="match status" value="1"/>
</dbReference>
<dbReference type="InterPro" id="IPR016174">
    <property type="entry name" value="Di-haem_cyt_TM"/>
</dbReference>
<dbReference type="EMBL" id="KC790350">
    <property type="protein sequence ID" value="AGJ89728.1"/>
    <property type="molecule type" value="Genomic_DNA"/>
</dbReference>
<evidence type="ECO:0000256" key="7">
    <source>
        <dbReference type="ARBA" id="ARBA00022692"/>
    </source>
</evidence>
<reference evidence="21" key="1">
    <citation type="journal article" date="2013" name="Mol. Phylogenet. Evol.">
        <title>Mitochondrial genomes to the rescue - Diurodrilidae in the myzostomid trap.</title>
        <authorList>
            <person name="Golombek A."/>
            <person name="Tobergte S."/>
            <person name="Nesnidal M.P."/>
            <person name="Purschke G."/>
            <person name="Struck T.H."/>
        </authorList>
    </citation>
    <scope>NUCLEOTIDE SEQUENCE</scope>
</reference>
<evidence type="ECO:0000313" key="21">
    <source>
        <dbReference type="EMBL" id="AGJ89728.1"/>
    </source>
</evidence>
<evidence type="ECO:0000256" key="5">
    <source>
        <dbReference type="ARBA" id="ARBA00022617"/>
    </source>
</evidence>
<feature type="domain" description="Cytochrome b/b6 N-terminal region profile" evidence="19">
    <location>
        <begin position="2"/>
        <end position="210"/>
    </location>
</feature>
<dbReference type="GO" id="GO:0045275">
    <property type="term" value="C:respiratory chain complex III"/>
    <property type="evidence" value="ECO:0007669"/>
    <property type="project" value="InterPro"/>
</dbReference>
<accession>M9W6L5</accession>
<evidence type="ECO:0000256" key="1">
    <source>
        <dbReference type="ARBA" id="ARBA00002566"/>
    </source>
</evidence>
<dbReference type="GO" id="GO:0005743">
    <property type="term" value="C:mitochondrial inner membrane"/>
    <property type="evidence" value="ECO:0007669"/>
    <property type="project" value="UniProtKB-SubCell"/>
</dbReference>
<feature type="transmembrane region" description="Helical" evidence="18">
    <location>
        <begin position="34"/>
        <end position="57"/>
    </location>
</feature>
<keyword evidence="9" id="KW-0999">Mitochondrion inner membrane</keyword>
<keyword evidence="4 18" id="KW-0813">Transport</keyword>
<evidence type="ECO:0000256" key="14">
    <source>
        <dbReference type="ARBA" id="ARBA00023128"/>
    </source>
</evidence>
<feature type="binding site" description="axial binding residue" evidence="17">
    <location>
        <position position="183"/>
    </location>
    <ligand>
        <name>heme b</name>
        <dbReference type="ChEBI" id="CHEBI:60344"/>
        <label>b562</label>
    </ligand>
    <ligandPart>
        <name>Fe</name>
        <dbReference type="ChEBI" id="CHEBI:18248"/>
    </ligandPart>
</feature>
<feature type="transmembrane region" description="Helical" evidence="18">
    <location>
        <begin position="117"/>
        <end position="134"/>
    </location>
</feature>
<evidence type="ECO:0000256" key="8">
    <source>
        <dbReference type="ARBA" id="ARBA00022723"/>
    </source>
</evidence>
<evidence type="ECO:0000256" key="18">
    <source>
        <dbReference type="RuleBase" id="RU362117"/>
    </source>
</evidence>
<keyword evidence="12 17" id="KW-0408">Iron</keyword>
<keyword evidence="14 18" id="KW-0496">Mitochondrion</keyword>
<evidence type="ECO:0000256" key="17">
    <source>
        <dbReference type="PIRSR" id="PIRSR038885-2"/>
    </source>
</evidence>
<evidence type="ECO:0000256" key="2">
    <source>
        <dbReference type="ARBA" id="ARBA00004448"/>
    </source>
</evidence>
<gene>
    <name evidence="21" type="primary">cob</name>
</gene>
<dbReference type="SUPFAM" id="SSF81342">
    <property type="entry name" value="Transmembrane di-heme cytochromes"/>
    <property type="match status" value="1"/>
</dbReference>
<comment type="function">
    <text evidence="1 18">Component of the ubiquinol-cytochrome c reductase complex (complex III or cytochrome b-c1 complex) that is part of the mitochondrial respiratory chain. The b-c1 complex mediates electron transfer from ubiquinol to cytochrome c. Contributes to the generation of a proton gradient across the mitochondrial membrane that is then used for ATP synthesis.</text>
</comment>
<feature type="transmembrane region" description="Helical" evidence="18">
    <location>
        <begin position="347"/>
        <end position="370"/>
    </location>
</feature>
<dbReference type="GO" id="GO:0016491">
    <property type="term" value="F:oxidoreductase activity"/>
    <property type="evidence" value="ECO:0007669"/>
    <property type="project" value="UniProtKB-UniRule"/>
</dbReference>
<feature type="transmembrane region" description="Helical" evidence="18">
    <location>
        <begin position="141"/>
        <end position="166"/>
    </location>
</feature>
<evidence type="ECO:0000256" key="3">
    <source>
        <dbReference type="ARBA" id="ARBA00013531"/>
    </source>
</evidence>
<feature type="transmembrane region" description="Helical" evidence="18">
    <location>
        <begin position="231"/>
        <end position="249"/>
    </location>
</feature>
<comment type="cofactor">
    <cofactor evidence="17">
        <name>heme</name>
        <dbReference type="ChEBI" id="CHEBI:30413"/>
    </cofactor>
    <text evidence="17">Binds 2 heme groups non-covalently.</text>
</comment>
<evidence type="ECO:0000256" key="10">
    <source>
        <dbReference type="ARBA" id="ARBA00022982"/>
    </source>
</evidence>
<dbReference type="CDD" id="cd00290">
    <property type="entry name" value="cytochrome_b_C"/>
    <property type="match status" value="1"/>
</dbReference>
<protein>
    <recommendedName>
        <fullName evidence="3 18">Cytochrome b</fullName>
    </recommendedName>
</protein>
<dbReference type="PANTHER" id="PTHR19271">
    <property type="entry name" value="CYTOCHROME B"/>
    <property type="match status" value="1"/>
</dbReference>
<evidence type="ECO:0000256" key="6">
    <source>
        <dbReference type="ARBA" id="ARBA00022660"/>
    </source>
</evidence>
<dbReference type="InterPro" id="IPR030689">
    <property type="entry name" value="Cytochrome_b"/>
</dbReference>
<dbReference type="InterPro" id="IPR036150">
    <property type="entry name" value="Cyt_b/b6_C_sf"/>
</dbReference>
<keyword evidence="13" id="KW-0830">Ubiquinone</keyword>
<proteinExistence type="inferred from homology"/>
<feature type="domain" description="Cytochrome b/b6 C-terminal region profile" evidence="20">
    <location>
        <begin position="211"/>
        <end position="374"/>
    </location>
</feature>
<evidence type="ECO:0000259" key="20">
    <source>
        <dbReference type="PROSITE" id="PS51003"/>
    </source>
</evidence>
<feature type="binding site" evidence="16">
    <location>
        <position position="202"/>
    </location>
    <ligand>
        <name>a ubiquinone</name>
        <dbReference type="ChEBI" id="CHEBI:16389"/>
    </ligand>
</feature>
<dbReference type="Gene3D" id="1.20.810.10">
    <property type="entry name" value="Cytochrome Bc1 Complex, Chain C"/>
    <property type="match status" value="1"/>
</dbReference>
<dbReference type="AlphaFoldDB" id="M9W6L5"/>
<dbReference type="GO" id="GO:0046872">
    <property type="term" value="F:metal ion binding"/>
    <property type="evidence" value="ECO:0007669"/>
    <property type="project" value="UniProtKB-UniRule"/>
</dbReference>
<feature type="transmembrane region" description="Helical" evidence="18">
    <location>
        <begin position="289"/>
        <end position="309"/>
    </location>
</feature>
<evidence type="ECO:0000256" key="4">
    <source>
        <dbReference type="ARBA" id="ARBA00022448"/>
    </source>
</evidence>
<evidence type="ECO:0000256" key="13">
    <source>
        <dbReference type="ARBA" id="ARBA00023075"/>
    </source>
</evidence>
<dbReference type="GO" id="GO:0006122">
    <property type="term" value="P:mitochondrial electron transport, ubiquinol to cytochrome c"/>
    <property type="evidence" value="ECO:0007669"/>
    <property type="project" value="TreeGrafter"/>
</dbReference>
<keyword evidence="10 18" id="KW-0249">Electron transport</keyword>
<keyword evidence="11 18" id="KW-1133">Transmembrane helix</keyword>
<evidence type="ECO:0000256" key="16">
    <source>
        <dbReference type="PIRSR" id="PIRSR038885-1"/>
    </source>
</evidence>
<keyword evidence="5 17" id="KW-0349">Heme</keyword>
<dbReference type="GO" id="GO:0008121">
    <property type="term" value="F:quinol-cytochrome-c reductase activity"/>
    <property type="evidence" value="ECO:0007669"/>
    <property type="project" value="InterPro"/>
</dbReference>
<dbReference type="InterPro" id="IPR005798">
    <property type="entry name" value="Cyt_b/b6_C"/>
</dbReference>
<dbReference type="PIRSF" id="PIRSF038885">
    <property type="entry name" value="COB"/>
    <property type="match status" value="1"/>
</dbReference>
<keyword evidence="6 18" id="KW-0679">Respiratory chain</keyword>
<feature type="transmembrane region" description="Helical" evidence="18">
    <location>
        <begin position="178"/>
        <end position="201"/>
    </location>
</feature>
<dbReference type="CDD" id="cd00284">
    <property type="entry name" value="Cytochrome_b_N"/>
    <property type="match status" value="1"/>
</dbReference>
<keyword evidence="7 18" id="KW-0812">Transmembrane</keyword>
<dbReference type="SUPFAM" id="SSF81648">
    <property type="entry name" value="a domain/subunit of cytochrome bc1 complex (Ubiquinol-cytochrome c reductase)"/>
    <property type="match status" value="1"/>
</dbReference>
<dbReference type="InterPro" id="IPR005797">
    <property type="entry name" value="Cyt_b/b6_N"/>
</dbReference>
<feature type="binding site" description="axial binding residue" evidence="17">
    <location>
        <position position="98"/>
    </location>
    <ligand>
        <name>heme b</name>
        <dbReference type="ChEBI" id="CHEBI:60344"/>
        <label>b566</label>
    </ligand>
    <ligandPart>
        <name>Fe</name>
        <dbReference type="ChEBI" id="CHEBI:18248"/>
    </ligandPart>
</feature>
<dbReference type="Pfam" id="PF00033">
    <property type="entry name" value="Cytochrome_B"/>
    <property type="match status" value="1"/>
</dbReference>
<comment type="cofactor">
    <cofactor evidence="18">
        <name>heme b</name>
        <dbReference type="ChEBI" id="CHEBI:60344"/>
    </cofactor>
    <text evidence="18">Binds 2 heme groups non-covalently.</text>
</comment>
<name>M9W6L5_9ANNE</name>
<keyword evidence="15 18" id="KW-0472">Membrane</keyword>
<feature type="binding site" description="axial binding residue" evidence="17">
    <location>
        <position position="84"/>
    </location>
    <ligand>
        <name>heme b</name>
        <dbReference type="ChEBI" id="CHEBI:60344"/>
        <label>b562</label>
    </ligand>
    <ligandPart>
        <name>Fe</name>
        <dbReference type="ChEBI" id="CHEBI:18248"/>
    </ligandPart>
</feature>
<dbReference type="InterPro" id="IPR048260">
    <property type="entry name" value="Cytochrome_b_C_euk/bac"/>
</dbReference>
<feature type="binding site" description="axial binding residue" evidence="17">
    <location>
        <position position="197"/>
    </location>
    <ligand>
        <name>heme b</name>
        <dbReference type="ChEBI" id="CHEBI:60344"/>
        <label>b566</label>
    </ligand>
    <ligandPart>
        <name>Fe</name>
        <dbReference type="ChEBI" id="CHEBI:18248"/>
    </ligandPart>
</feature>
<dbReference type="InterPro" id="IPR048259">
    <property type="entry name" value="Cytochrome_b_N_euk/bac"/>
</dbReference>
<comment type="subcellular location">
    <subcellularLocation>
        <location evidence="2">Mitochondrion inner membrane</location>
        <topology evidence="2">Multi-pass membrane protein</topology>
    </subcellularLocation>
</comment>
<dbReference type="InterPro" id="IPR027387">
    <property type="entry name" value="Cytb/b6-like_sf"/>
</dbReference>
<comment type="similarity">
    <text evidence="18">Belongs to the cytochrome b family.</text>
</comment>
<evidence type="ECO:0000256" key="11">
    <source>
        <dbReference type="ARBA" id="ARBA00022989"/>
    </source>
</evidence>